<evidence type="ECO:0000256" key="1">
    <source>
        <dbReference type="ARBA" id="ARBA00022714"/>
    </source>
</evidence>
<evidence type="ECO:0000256" key="2">
    <source>
        <dbReference type="ARBA" id="ARBA00022723"/>
    </source>
</evidence>
<dbReference type="Gene3D" id="2.102.10.10">
    <property type="entry name" value="Rieske [2Fe-2S] iron-sulphur domain"/>
    <property type="match status" value="1"/>
</dbReference>
<dbReference type="Pfam" id="PF01266">
    <property type="entry name" value="DAO"/>
    <property type="match status" value="1"/>
</dbReference>
<organism evidence="6 7">
    <name type="scientific">Candidatus Faecousia excrementigallinarum</name>
    <dbReference type="NCBI Taxonomy" id="2840806"/>
    <lineage>
        <taxon>Bacteria</taxon>
        <taxon>Bacillati</taxon>
        <taxon>Bacillota</taxon>
        <taxon>Clostridia</taxon>
        <taxon>Eubacteriales</taxon>
        <taxon>Oscillospiraceae</taxon>
        <taxon>Faecousia</taxon>
    </lineage>
</organism>
<dbReference type="InterPro" id="IPR036922">
    <property type="entry name" value="Rieske_2Fe-2S_sf"/>
</dbReference>
<accession>A0A9D0Z128</accession>
<dbReference type="PROSITE" id="PS51296">
    <property type="entry name" value="RIESKE"/>
    <property type="match status" value="1"/>
</dbReference>
<keyword evidence="1" id="KW-0001">2Fe-2S</keyword>
<evidence type="ECO:0000259" key="5">
    <source>
        <dbReference type="PROSITE" id="PS51296"/>
    </source>
</evidence>
<dbReference type="Gene3D" id="3.50.50.60">
    <property type="entry name" value="FAD/NAD(P)-binding domain"/>
    <property type="match status" value="1"/>
</dbReference>
<reference evidence="6" key="2">
    <citation type="journal article" date="2021" name="PeerJ">
        <title>Extensive microbial diversity within the chicken gut microbiome revealed by metagenomics and culture.</title>
        <authorList>
            <person name="Gilroy R."/>
            <person name="Ravi A."/>
            <person name="Getino M."/>
            <person name="Pursley I."/>
            <person name="Horton D.L."/>
            <person name="Alikhan N.F."/>
            <person name="Baker D."/>
            <person name="Gharbi K."/>
            <person name="Hall N."/>
            <person name="Watson M."/>
            <person name="Adriaenssens E.M."/>
            <person name="Foster-Nyarko E."/>
            <person name="Jarju S."/>
            <person name="Secka A."/>
            <person name="Antonio M."/>
            <person name="Oren A."/>
            <person name="Chaudhuri R.R."/>
            <person name="La Ragione R."/>
            <person name="Hildebrand F."/>
            <person name="Pallen M.J."/>
        </authorList>
    </citation>
    <scope>NUCLEOTIDE SEQUENCE</scope>
    <source>
        <strain evidence="6">13361</strain>
    </source>
</reference>
<dbReference type="GO" id="GO:0005737">
    <property type="term" value="C:cytoplasm"/>
    <property type="evidence" value="ECO:0007669"/>
    <property type="project" value="TreeGrafter"/>
</dbReference>
<keyword evidence="4" id="KW-0411">Iron-sulfur</keyword>
<name>A0A9D0Z128_9FIRM</name>
<dbReference type="PRINTS" id="PR00420">
    <property type="entry name" value="RNGMNOXGNASE"/>
</dbReference>
<sequence>MESLWSATASLPVFPRLEADKRTDVLIIGGGMAGLLCAYLLEQAGVSYLLAEAGEIGAGVTGNTTGKITAQHGLEYARLLKEFPVELVKGHWQAQTQAVEDLSRLCREIPCDFEEKDAFVFARDNLEALEKEALAMAKLGVAPELVSGLPLPFMAQSLKISHQGQFHPLKFLEGIARGLHIYEHTRVLELSGNTAVTDRGDIRAEKIIVATHFPFVNRHGAYCLKMYQQRSYVLALEGAAQVEGMYIEAEQGGLSFRNYGNLLLLGGGGHRTGKAGGGWEYLRQKVQQYYPTAQESYHWAAQDCMTLDGMAYVGHYARGTRNLYVATGFHKWGMTGSMAAATLLRDMVLERDNPYARVFAPDRPMLRPQLGVNAWEAMRSLLTFRTPRCTHLGCALVWNPQEHSWDCPCHGSRFSESGRVLDNPAGKNLKKK</sequence>
<feature type="domain" description="Rieske" evidence="5">
    <location>
        <begin position="387"/>
        <end position="432"/>
    </location>
</feature>
<dbReference type="SUPFAM" id="SSF50022">
    <property type="entry name" value="ISP domain"/>
    <property type="match status" value="1"/>
</dbReference>
<evidence type="ECO:0000313" key="7">
    <source>
        <dbReference type="Proteomes" id="UP000886796"/>
    </source>
</evidence>
<dbReference type="Proteomes" id="UP000886796">
    <property type="component" value="Unassembled WGS sequence"/>
</dbReference>
<proteinExistence type="predicted"/>
<dbReference type="PANTHER" id="PTHR13847">
    <property type="entry name" value="SARCOSINE DEHYDROGENASE-RELATED"/>
    <property type="match status" value="1"/>
</dbReference>
<dbReference type="InterPro" id="IPR006076">
    <property type="entry name" value="FAD-dep_OxRdtase"/>
</dbReference>
<reference evidence="6" key="1">
    <citation type="submission" date="2020-10" db="EMBL/GenBank/DDBJ databases">
        <authorList>
            <person name="Gilroy R."/>
        </authorList>
    </citation>
    <scope>NUCLEOTIDE SEQUENCE</scope>
    <source>
        <strain evidence="6">13361</strain>
    </source>
</reference>
<evidence type="ECO:0000256" key="4">
    <source>
        <dbReference type="ARBA" id="ARBA00023014"/>
    </source>
</evidence>
<evidence type="ECO:0000313" key="6">
    <source>
        <dbReference type="EMBL" id="HIQ66969.1"/>
    </source>
</evidence>
<dbReference type="GO" id="GO:0046872">
    <property type="term" value="F:metal ion binding"/>
    <property type="evidence" value="ECO:0007669"/>
    <property type="project" value="UniProtKB-KW"/>
</dbReference>
<dbReference type="SUPFAM" id="SSF51905">
    <property type="entry name" value="FAD/NAD(P)-binding domain"/>
    <property type="match status" value="1"/>
</dbReference>
<dbReference type="InterPro" id="IPR036188">
    <property type="entry name" value="FAD/NAD-bd_sf"/>
</dbReference>
<dbReference type="InterPro" id="IPR017941">
    <property type="entry name" value="Rieske_2Fe-2S"/>
</dbReference>
<gene>
    <name evidence="6" type="ORF">IAB74_00460</name>
</gene>
<protein>
    <submittedName>
        <fullName evidence="6">FAD-dependent oxidoreductase</fullName>
    </submittedName>
</protein>
<dbReference type="Gene3D" id="3.30.9.10">
    <property type="entry name" value="D-Amino Acid Oxidase, subunit A, domain 2"/>
    <property type="match status" value="1"/>
</dbReference>
<dbReference type="GO" id="GO:0004497">
    <property type="term" value="F:monooxygenase activity"/>
    <property type="evidence" value="ECO:0007669"/>
    <property type="project" value="UniProtKB-ARBA"/>
</dbReference>
<dbReference type="Pfam" id="PF00355">
    <property type="entry name" value="Rieske"/>
    <property type="match status" value="1"/>
</dbReference>
<dbReference type="GO" id="GO:0016705">
    <property type="term" value="F:oxidoreductase activity, acting on paired donors, with incorporation or reduction of molecular oxygen"/>
    <property type="evidence" value="ECO:0007669"/>
    <property type="project" value="UniProtKB-ARBA"/>
</dbReference>
<dbReference type="GO" id="GO:0051537">
    <property type="term" value="F:2 iron, 2 sulfur cluster binding"/>
    <property type="evidence" value="ECO:0007669"/>
    <property type="project" value="UniProtKB-KW"/>
</dbReference>
<dbReference type="AlphaFoldDB" id="A0A9D0Z128"/>
<keyword evidence="3" id="KW-0408">Iron</keyword>
<comment type="caution">
    <text evidence="6">The sequence shown here is derived from an EMBL/GenBank/DDBJ whole genome shotgun (WGS) entry which is preliminary data.</text>
</comment>
<dbReference type="EMBL" id="DVFK01000009">
    <property type="protein sequence ID" value="HIQ66969.1"/>
    <property type="molecule type" value="Genomic_DNA"/>
</dbReference>
<evidence type="ECO:0000256" key="3">
    <source>
        <dbReference type="ARBA" id="ARBA00023004"/>
    </source>
</evidence>
<dbReference type="PANTHER" id="PTHR13847:SF274">
    <property type="entry name" value="RIESKE 2FE-2S IRON-SULFUR PROTEIN YHFW-RELATED"/>
    <property type="match status" value="1"/>
</dbReference>
<keyword evidence="2" id="KW-0479">Metal-binding</keyword>